<evidence type="ECO:0000313" key="3">
    <source>
        <dbReference type="Proteomes" id="UP000028501"/>
    </source>
</evidence>
<keyword evidence="1" id="KW-0812">Transmembrane</keyword>
<organism evidence="2 3">
    <name type="scientific">Archaeoglobus fulgidus DSM 8774</name>
    <dbReference type="NCBI Taxonomy" id="1344584"/>
    <lineage>
        <taxon>Archaea</taxon>
        <taxon>Methanobacteriati</taxon>
        <taxon>Methanobacteriota</taxon>
        <taxon>Archaeoglobi</taxon>
        <taxon>Archaeoglobales</taxon>
        <taxon>Archaeoglobaceae</taxon>
        <taxon>Archaeoglobus</taxon>
    </lineage>
</organism>
<dbReference type="Proteomes" id="UP000028501">
    <property type="component" value="Chromosome"/>
</dbReference>
<proteinExistence type="predicted"/>
<sequence length="53" mass="5747">MESHHKWGIAFIAAGLALEILFPVLLVFDTILIVVGIALILFGGREKKIEGVS</sequence>
<reference evidence="2 3" key="1">
    <citation type="submission" date="2013-07" db="EMBL/GenBank/DDBJ databases">
        <title>Genome of Archaeoglobus fulgidus.</title>
        <authorList>
            <person name="Fiebig A."/>
            <person name="Birkeland N.-K."/>
        </authorList>
    </citation>
    <scope>NUCLEOTIDE SEQUENCE [LARGE SCALE GENOMIC DNA]</scope>
    <source>
        <strain evidence="2 3">DSM 8774</strain>
    </source>
</reference>
<dbReference type="KEGG" id="afg:AFULGI_00009550"/>
<dbReference type="RefSeq" id="WP_010878371.1">
    <property type="nucleotide sequence ID" value="NZ_CP006577.1"/>
</dbReference>
<dbReference type="EMBL" id="CP006577">
    <property type="protein sequence ID" value="AIG97744.1"/>
    <property type="molecule type" value="Genomic_DNA"/>
</dbReference>
<dbReference type="HOGENOM" id="CLU_212435_0_0_2"/>
<accession>A0A075WF59</accession>
<dbReference type="SMR" id="A0A075WF59"/>
<keyword evidence="1" id="KW-0472">Membrane</keyword>
<evidence type="ECO:0000256" key="1">
    <source>
        <dbReference type="SAM" id="Phobius"/>
    </source>
</evidence>
<feature type="transmembrane region" description="Helical" evidence="1">
    <location>
        <begin position="20"/>
        <end position="42"/>
    </location>
</feature>
<protein>
    <submittedName>
        <fullName evidence="2">Uncharacterized protein</fullName>
    </submittedName>
</protein>
<name>A0A075WF59_ARCFL</name>
<evidence type="ECO:0000313" key="2">
    <source>
        <dbReference type="EMBL" id="AIG97744.1"/>
    </source>
</evidence>
<dbReference type="GeneID" id="42809689"/>
<gene>
    <name evidence="2" type="ORF">AFULGI_00009550</name>
</gene>
<keyword evidence="1" id="KW-1133">Transmembrane helix</keyword>
<dbReference type="AlphaFoldDB" id="A0A075WF59"/>